<protein>
    <submittedName>
        <fullName evidence="1">Putative addiction module component</fullName>
    </submittedName>
</protein>
<reference evidence="1 2" key="1">
    <citation type="submission" date="2019-02" db="EMBL/GenBank/DDBJ databases">
        <title>Deep-cultivation of Planctomycetes and their phenomic and genomic characterization uncovers novel biology.</title>
        <authorList>
            <person name="Wiegand S."/>
            <person name="Jogler M."/>
            <person name="Boedeker C."/>
            <person name="Pinto D."/>
            <person name="Vollmers J."/>
            <person name="Rivas-Marin E."/>
            <person name="Kohn T."/>
            <person name="Peeters S.H."/>
            <person name="Heuer A."/>
            <person name="Rast P."/>
            <person name="Oberbeckmann S."/>
            <person name="Bunk B."/>
            <person name="Jeske O."/>
            <person name="Meyerdierks A."/>
            <person name="Storesund J.E."/>
            <person name="Kallscheuer N."/>
            <person name="Luecker S."/>
            <person name="Lage O.M."/>
            <person name="Pohl T."/>
            <person name="Merkel B.J."/>
            <person name="Hornburger P."/>
            <person name="Mueller R.-W."/>
            <person name="Bruemmer F."/>
            <person name="Labrenz M."/>
            <person name="Spormann A.M."/>
            <person name="Op Den Camp H."/>
            <person name="Overmann J."/>
            <person name="Amann R."/>
            <person name="Jetten M.S.M."/>
            <person name="Mascher T."/>
            <person name="Medema M.H."/>
            <person name="Devos D.P."/>
            <person name="Kaster A.-K."/>
            <person name="Ovreas L."/>
            <person name="Rohde M."/>
            <person name="Galperin M.Y."/>
            <person name="Jogler C."/>
        </authorList>
    </citation>
    <scope>NUCLEOTIDE SEQUENCE [LARGE SCALE GENOMIC DNA]</scope>
    <source>
        <strain evidence="1 2">Pla52n</strain>
    </source>
</reference>
<dbReference type="Pfam" id="PF09720">
    <property type="entry name" value="Unstab_antitox"/>
    <property type="match status" value="1"/>
</dbReference>
<comment type="caution">
    <text evidence="1">The sequence shown here is derived from an EMBL/GenBank/DDBJ whole genome shotgun (WGS) entry which is preliminary data.</text>
</comment>
<dbReference type="RefSeq" id="WP_146521966.1">
    <property type="nucleotide sequence ID" value="NZ_CP151726.1"/>
</dbReference>
<evidence type="ECO:0000313" key="2">
    <source>
        <dbReference type="Proteomes" id="UP000320176"/>
    </source>
</evidence>
<proteinExistence type="predicted"/>
<sequence length="75" mass="8327">MTADQLISDAALLPTSDRLRIAQAIWDSLPEDACPAPGPEFQAELDRRMAKYRENPGSGMTIDELRARLEADRAK</sequence>
<evidence type="ECO:0000313" key="1">
    <source>
        <dbReference type="EMBL" id="TWT98375.1"/>
    </source>
</evidence>
<accession>A0A5C6AGQ9</accession>
<dbReference type="OrthoDB" id="284508at2"/>
<dbReference type="InterPro" id="IPR013406">
    <property type="entry name" value="CHP02574_addiction_mod"/>
</dbReference>
<dbReference type="NCBIfam" id="TIGR02574">
    <property type="entry name" value="stabl_TIGR02574"/>
    <property type="match status" value="1"/>
</dbReference>
<keyword evidence="2" id="KW-1185">Reference proteome</keyword>
<name>A0A5C6AGQ9_9BACT</name>
<gene>
    <name evidence="1" type="ORF">Pla52n_48870</name>
</gene>
<dbReference type="AlphaFoldDB" id="A0A5C6AGQ9"/>
<organism evidence="1 2">
    <name type="scientific">Stieleria varia</name>
    <dbReference type="NCBI Taxonomy" id="2528005"/>
    <lineage>
        <taxon>Bacteria</taxon>
        <taxon>Pseudomonadati</taxon>
        <taxon>Planctomycetota</taxon>
        <taxon>Planctomycetia</taxon>
        <taxon>Pirellulales</taxon>
        <taxon>Pirellulaceae</taxon>
        <taxon>Stieleria</taxon>
    </lineage>
</organism>
<dbReference type="Proteomes" id="UP000320176">
    <property type="component" value="Unassembled WGS sequence"/>
</dbReference>
<dbReference type="EMBL" id="SJPN01000006">
    <property type="protein sequence ID" value="TWT98375.1"/>
    <property type="molecule type" value="Genomic_DNA"/>
</dbReference>